<feature type="domain" description="GST C-terminal" evidence="2">
    <location>
        <begin position="89"/>
        <end position="219"/>
    </location>
</feature>
<dbReference type="PROSITE" id="PS50405">
    <property type="entry name" value="GST_CTER"/>
    <property type="match status" value="1"/>
</dbReference>
<dbReference type="InterPro" id="IPR036249">
    <property type="entry name" value="Thioredoxin-like_sf"/>
</dbReference>
<evidence type="ECO:0000313" key="4">
    <source>
        <dbReference type="Proteomes" id="UP000298781"/>
    </source>
</evidence>
<dbReference type="Gene3D" id="1.20.1050.10">
    <property type="match status" value="1"/>
</dbReference>
<gene>
    <name evidence="3" type="ORF">E8M01_07840</name>
</gene>
<organism evidence="3 4">
    <name type="scientific">Phreatobacter stygius</name>
    <dbReference type="NCBI Taxonomy" id="1940610"/>
    <lineage>
        <taxon>Bacteria</taxon>
        <taxon>Pseudomonadati</taxon>
        <taxon>Pseudomonadota</taxon>
        <taxon>Alphaproteobacteria</taxon>
        <taxon>Hyphomicrobiales</taxon>
        <taxon>Phreatobacteraceae</taxon>
        <taxon>Phreatobacter</taxon>
    </lineage>
</organism>
<dbReference type="Gene3D" id="3.40.30.10">
    <property type="entry name" value="Glutaredoxin"/>
    <property type="match status" value="1"/>
</dbReference>
<dbReference type="Proteomes" id="UP000298781">
    <property type="component" value="Chromosome"/>
</dbReference>
<name>A0A4D7BJ97_9HYPH</name>
<evidence type="ECO:0000259" key="1">
    <source>
        <dbReference type="PROSITE" id="PS50404"/>
    </source>
</evidence>
<dbReference type="GO" id="GO:0016740">
    <property type="term" value="F:transferase activity"/>
    <property type="evidence" value="ECO:0007669"/>
    <property type="project" value="UniProtKB-KW"/>
</dbReference>
<dbReference type="PANTHER" id="PTHR44051:SF22">
    <property type="entry name" value="DISULFIDE-BOND OXIDOREDUCTASE YGHU"/>
    <property type="match status" value="1"/>
</dbReference>
<evidence type="ECO:0000259" key="2">
    <source>
        <dbReference type="PROSITE" id="PS50405"/>
    </source>
</evidence>
<dbReference type="PANTHER" id="PTHR44051">
    <property type="entry name" value="GLUTATHIONE S-TRANSFERASE-RELATED"/>
    <property type="match status" value="1"/>
</dbReference>
<dbReference type="Pfam" id="PF13409">
    <property type="entry name" value="GST_N_2"/>
    <property type="match status" value="1"/>
</dbReference>
<dbReference type="SFLD" id="SFLDG01151">
    <property type="entry name" value="Main.2:_Nu-like"/>
    <property type="match status" value="1"/>
</dbReference>
<dbReference type="SFLD" id="SFLDS00019">
    <property type="entry name" value="Glutathione_Transferase_(cytos"/>
    <property type="match status" value="1"/>
</dbReference>
<dbReference type="InterPro" id="IPR040079">
    <property type="entry name" value="Glutathione_S-Trfase"/>
</dbReference>
<feature type="domain" description="GST N-terminal" evidence="1">
    <location>
        <begin position="1"/>
        <end position="86"/>
    </location>
</feature>
<dbReference type="CDD" id="cd03048">
    <property type="entry name" value="GST_N_Ure2p_like"/>
    <property type="match status" value="1"/>
</dbReference>
<reference evidence="3 4" key="1">
    <citation type="submission" date="2019-04" db="EMBL/GenBank/DDBJ databases">
        <title>Phreatobacter aquaticus sp. nov.</title>
        <authorList>
            <person name="Choi A."/>
        </authorList>
    </citation>
    <scope>NUCLEOTIDE SEQUENCE [LARGE SCALE GENOMIC DNA]</scope>
    <source>
        <strain evidence="3 4">KCTC 52518</strain>
    </source>
</reference>
<sequence>MIELYAMASPNVQKIYLMLEETGLRYVAHQINIWKGEQFEPGFRALNPNAKVPVIVDHDGPGGGDYVVFESGAILLYLSEKTGALLPSDPRQRGDTLQWLMIQLTGIGPMFGQFNHFNRFAAENRYGVSRYTTEAQRLYRLIDDRLARTAFLGGDDYSIADIATFPWFRTEARMFGDTHPFTAADGDGYPHLWRWYRQIAERPAAMRALAVIDAHPSTFATATVTEVDRVLGRGSHAATR</sequence>
<dbReference type="KEGG" id="pstg:E8M01_07840"/>
<proteinExistence type="predicted"/>
<evidence type="ECO:0000313" key="3">
    <source>
        <dbReference type="EMBL" id="QCI69096.1"/>
    </source>
</evidence>
<dbReference type="EMBL" id="CP039690">
    <property type="protein sequence ID" value="QCI69096.1"/>
    <property type="molecule type" value="Genomic_DNA"/>
</dbReference>
<dbReference type="SUPFAM" id="SSF52833">
    <property type="entry name" value="Thioredoxin-like"/>
    <property type="match status" value="1"/>
</dbReference>
<keyword evidence="4" id="KW-1185">Reference proteome</keyword>
<protein>
    <submittedName>
        <fullName evidence="3">Glutathione S-transferase family protein</fullName>
    </submittedName>
</protein>
<dbReference type="Pfam" id="PF13410">
    <property type="entry name" value="GST_C_2"/>
    <property type="match status" value="1"/>
</dbReference>
<dbReference type="InterPro" id="IPR036282">
    <property type="entry name" value="Glutathione-S-Trfase_C_sf"/>
</dbReference>
<dbReference type="InterPro" id="IPR010987">
    <property type="entry name" value="Glutathione-S-Trfase_C-like"/>
</dbReference>
<dbReference type="InterPro" id="IPR004045">
    <property type="entry name" value="Glutathione_S-Trfase_N"/>
</dbReference>
<dbReference type="OrthoDB" id="9803562at2"/>
<accession>A0A4D7BJ97</accession>
<dbReference type="AlphaFoldDB" id="A0A4D7BJ97"/>
<keyword evidence="3" id="KW-0808">Transferase</keyword>
<dbReference type="SFLD" id="SFLDG00358">
    <property type="entry name" value="Main_(cytGST)"/>
    <property type="match status" value="1"/>
</dbReference>
<dbReference type="SUPFAM" id="SSF47616">
    <property type="entry name" value="GST C-terminal domain-like"/>
    <property type="match status" value="1"/>
</dbReference>
<dbReference type="PROSITE" id="PS50404">
    <property type="entry name" value="GST_NTER"/>
    <property type="match status" value="1"/>
</dbReference>